<organism evidence="1 2">
    <name type="scientific">Candidatus Bipolaricaulis anaerobius</name>
    <dbReference type="NCBI Taxonomy" id="2026885"/>
    <lineage>
        <taxon>Bacteria</taxon>
        <taxon>Candidatus Bipolaricaulota</taxon>
        <taxon>Candidatus Bipolaricaulia</taxon>
        <taxon>Candidatus Bipolaricaulales</taxon>
        <taxon>Candidatus Bipolaricaulaceae</taxon>
        <taxon>Candidatus Bipolaricaulis</taxon>
    </lineage>
</organism>
<proteinExistence type="predicted"/>
<evidence type="ECO:0000313" key="2">
    <source>
        <dbReference type="Proteomes" id="UP000249818"/>
    </source>
</evidence>
<protein>
    <submittedName>
        <fullName evidence="1">Uncharacterized protein</fullName>
    </submittedName>
</protein>
<reference evidence="2" key="1">
    <citation type="submission" date="2018-05" db="EMBL/GenBank/DDBJ databases">
        <authorList>
            <person name="Hao L."/>
        </authorList>
    </citation>
    <scope>NUCLEOTIDE SEQUENCE [LARGE SCALE GENOMIC DNA]</scope>
</reference>
<sequence length="132" mass="14829">MGWRERLQREYLEADREFVEEVLPLGTVDASAFGLIADATRYVLVREGGEVHIRPEIASLDEVLRSLAQAGSAVARDDARAAVIRFASLWEGKARARGRWDETVGTAEAAGEVTAVERRQDEKPFWKRLFRG</sequence>
<dbReference type="EMBL" id="LS483254">
    <property type="protein sequence ID" value="SQD92545.1"/>
    <property type="molecule type" value="Genomic_DNA"/>
</dbReference>
<name>A0A2X3MK80_9BACT</name>
<accession>A0A2X3MK80</accession>
<gene>
    <name evidence="1" type="ORF">BARAN1_0521</name>
</gene>
<dbReference type="AlphaFoldDB" id="A0A2X3MK80"/>
<dbReference type="RefSeq" id="WP_122030744.1">
    <property type="nucleotide sequence ID" value="NZ_LS483254.1"/>
</dbReference>
<dbReference type="KEGG" id="bana:BARAN1_0521"/>
<evidence type="ECO:0000313" key="1">
    <source>
        <dbReference type="EMBL" id="SQD92545.1"/>
    </source>
</evidence>
<keyword evidence="2" id="KW-1185">Reference proteome</keyword>
<dbReference type="Proteomes" id="UP000249818">
    <property type="component" value="Chromosome BARAN1"/>
</dbReference>